<gene>
    <name evidence="6" type="ORF">HGI30_13685</name>
</gene>
<evidence type="ECO:0000256" key="1">
    <source>
        <dbReference type="ARBA" id="ARBA00004613"/>
    </source>
</evidence>
<dbReference type="Pfam" id="PF12245">
    <property type="entry name" value="Big_3_2"/>
    <property type="match status" value="4"/>
</dbReference>
<protein>
    <submittedName>
        <fullName evidence="6">DNRLRE domain-containing protein</fullName>
    </submittedName>
</protein>
<comment type="subcellular location">
    <subcellularLocation>
        <location evidence="1">Secreted</location>
    </subcellularLocation>
</comment>
<accession>A0A6H2GYT6</accession>
<evidence type="ECO:0000313" key="6">
    <source>
        <dbReference type="EMBL" id="QJC52509.1"/>
    </source>
</evidence>
<dbReference type="Proteomes" id="UP000502136">
    <property type="component" value="Chromosome"/>
</dbReference>
<dbReference type="PANTHER" id="PTHR43308">
    <property type="entry name" value="OUTER MEMBRANE PROTEIN ALPHA-RELATED"/>
    <property type="match status" value="1"/>
</dbReference>
<dbReference type="InterPro" id="IPR051465">
    <property type="entry name" value="Cell_Envelope_Struct_Comp"/>
</dbReference>
<name>A0A6H2GYT6_9BACL</name>
<dbReference type="Pfam" id="PF24517">
    <property type="entry name" value="CBM96"/>
    <property type="match status" value="1"/>
</dbReference>
<keyword evidence="7" id="KW-1185">Reference proteome</keyword>
<reference evidence="6 7" key="1">
    <citation type="submission" date="2020-04" db="EMBL/GenBank/DDBJ databases">
        <title>Novel Paenibacillus strain UniB2 isolated from commercial digestive syrup.</title>
        <authorList>
            <person name="Thorat V."/>
            <person name="Kirdat K."/>
            <person name="Tiwarekar B."/>
            <person name="Yadav A."/>
        </authorList>
    </citation>
    <scope>NUCLEOTIDE SEQUENCE [LARGE SCALE GENOMIC DNA]</scope>
    <source>
        <strain evidence="6 7">UniB2</strain>
    </source>
</reference>
<dbReference type="PROSITE" id="PS51272">
    <property type="entry name" value="SLH"/>
    <property type="match status" value="3"/>
</dbReference>
<dbReference type="InterPro" id="IPR055372">
    <property type="entry name" value="CBM96"/>
</dbReference>
<evidence type="ECO:0000256" key="4">
    <source>
        <dbReference type="SAM" id="SignalP"/>
    </source>
</evidence>
<dbReference type="InterPro" id="IPR001119">
    <property type="entry name" value="SLH_dom"/>
</dbReference>
<dbReference type="PANTHER" id="PTHR43308:SF5">
    <property type="entry name" value="S-LAYER PROTEIN _ PEPTIDOGLYCAN ENDO-BETA-N-ACETYLGLUCOSAMINIDASE"/>
    <property type="match status" value="1"/>
</dbReference>
<evidence type="ECO:0000256" key="3">
    <source>
        <dbReference type="ARBA" id="ARBA00022729"/>
    </source>
</evidence>
<dbReference type="Pfam" id="PF00395">
    <property type="entry name" value="SLH"/>
    <property type="match status" value="3"/>
</dbReference>
<feature type="signal peptide" evidence="4">
    <location>
        <begin position="1"/>
        <end position="22"/>
    </location>
</feature>
<keyword evidence="2" id="KW-0964">Secreted</keyword>
<dbReference type="GO" id="GO:0005576">
    <property type="term" value="C:extracellular region"/>
    <property type="evidence" value="ECO:0007669"/>
    <property type="project" value="UniProtKB-SubCell"/>
</dbReference>
<feature type="domain" description="SLH" evidence="5">
    <location>
        <begin position="1466"/>
        <end position="1529"/>
    </location>
</feature>
<proteinExistence type="predicted"/>
<dbReference type="InterPro" id="IPR013783">
    <property type="entry name" value="Ig-like_fold"/>
</dbReference>
<dbReference type="Gene3D" id="2.60.40.10">
    <property type="entry name" value="Immunoglobulins"/>
    <property type="match status" value="5"/>
</dbReference>
<organism evidence="6 7">
    <name type="scientific">Paenibacillus albicereus</name>
    <dbReference type="NCBI Taxonomy" id="2726185"/>
    <lineage>
        <taxon>Bacteria</taxon>
        <taxon>Bacillati</taxon>
        <taxon>Bacillota</taxon>
        <taxon>Bacilli</taxon>
        <taxon>Bacillales</taxon>
        <taxon>Paenibacillaceae</taxon>
        <taxon>Paenibacillus</taxon>
    </lineage>
</organism>
<evidence type="ECO:0000256" key="2">
    <source>
        <dbReference type="ARBA" id="ARBA00022525"/>
    </source>
</evidence>
<feature type="domain" description="SLH" evidence="5">
    <location>
        <begin position="1537"/>
        <end position="1599"/>
    </location>
</feature>
<feature type="domain" description="SLH" evidence="5">
    <location>
        <begin position="1406"/>
        <end position="1465"/>
    </location>
</feature>
<evidence type="ECO:0000313" key="7">
    <source>
        <dbReference type="Proteomes" id="UP000502136"/>
    </source>
</evidence>
<dbReference type="RefSeq" id="WP_168908065.1">
    <property type="nucleotide sequence ID" value="NZ_CP051428.1"/>
</dbReference>
<sequence length="1601" mass="162330">MRKSSIWLLSVLLLSSALPYQAGKAEAAGMNQEFAAVADTNEEDGMMYGTEPEMYIGRLLTPGDNIDAVQRSAVRFNMSAVTGSITQATLKLFVNYDSQNPNQKIEVWGSADNAFTDVDGPGRLPAYDSSDSSAGNYKLYQGPIADGAYISIDVTEIVKRFADVKTHSDDNVTLVLTGTETPGIDSRISVAARENSARAPKLEVTTSINQAPSGSISIAGGATFTNSLSVALNPTGSDPDGDPLQMQFSNDGTTWSALQPLQPTTAWTLPAGDGIKTVYMRLHDGNDPSTVMSDTIVLDRTSPVVSGVSAGGIYATDRTITFSEGTAELDGVSFASGSTVTAEGSHALVVTDAAGNVTTVSFVLDKSKPTGTLSINGGAAATTTGSVLLSATGSDSLSSVDAMQLSSDGTSWSSWEPFATSKSYLLPAGDGPKTVYLRLRDAAGNVSDSISDTIELDTTPPVVAGVTEGGLYNAAPTVTFGEGTATLDGAPFASGSAAAGEGSHTLVVTDAAGNTATVTFFVDTAKPTGSVTINGGDAVTGEAQVTLSLAAADPGDAAASGLESMQLSLDGTTWSAAEPVAASKTVALPAGDGEKTVYVRYIDKAGNVSESISDTIELDTTPPVVAGVTEGGLYNAAPTVTFGEGTATLDGAPFASGSAAAGEGSHELVVTDAAGNTATVTFFVDTAKPTGSVTINGGDAATGEAQVTLALAAADPGDAAASGLESMQLSLDGTTWSAAEPVAASKTVALPAGDGEKTVYVRYIDKAGNVSESISDTIELDTTPPVVAGVTEGGLYNAAPTVTFGEGTATLDGAPFASGSAAAGEGSHELVVTDAAGNTATVTFFVDTAKPTGSVTINGGDAATGEAQVTLALAAADPGDAAASGLESMQLSLDGTTWSAAEPVAASKTVALPAGDGEKTVYVRYIDKAGNVSESISDTIELDTTPPVVAGVTEGGLYNAAPTVTFGEGTATLDGAPFASGSAAAGEGSHELVVTDAAGNTATVTFFVDTAKPTGSVTINGGDAATGEAQVTLALAAADPGDAAASGLESMQLSLDGTTWSAAEPVAASKTVALPAGDGEKTVYVRYIDKAGNVSESLSDTIELDTTPPVVSGVADKGVYDSAVSISFNEGTATLDGKSVDSGVKVDAWGSHTLIVTDRAGNRTTVVFTLQSPFVPSLPAQPLPAADAGAELNRLVQAFGSGEIRIAGERRTAIVTMSPLKIEGLLAGMAAGSVLSVPAAPGMDASTLALDGSSATLLASRNIRLSVETPAGAFAIPTAELKALLDRFGPDASPSEVQLRVELVQLAGERLPQPNASAGVELLSGGLEARVYAAYQGREIVADRFQLPMELLFALPAGVNSGRITTAVAFGPNGVLHHLPTRVTQKDGVYYAAATSYAGGLQGVVHHEVRFADTSGHWADSSIANMSSRLIVQGAPNGQFRPNAPVTRAEFTAMLVRAFGLWQPEGTGAFKDVGKSAWYKDSIASAMERGLAGGYGDGTFRPNAGITREEAFAMLGKAMRLAGMDGELSAEEAQQRLDGLGDASALKSWSRSAIALALKYGILKGDGGQIKPSRDLTRAETAVLIERLLQASRLIDGPPSA</sequence>
<dbReference type="KEGG" id="palr:HGI30_13685"/>
<dbReference type="NCBIfam" id="NF033679">
    <property type="entry name" value="DNRLRE_dom"/>
    <property type="match status" value="1"/>
</dbReference>
<dbReference type="InterPro" id="IPR022038">
    <property type="entry name" value="Ig-like_bact"/>
</dbReference>
<feature type="chain" id="PRO_5039607248" evidence="4">
    <location>
        <begin position="23"/>
        <end position="1601"/>
    </location>
</feature>
<keyword evidence="3 4" id="KW-0732">Signal</keyword>
<dbReference type="EMBL" id="CP051428">
    <property type="protein sequence ID" value="QJC52509.1"/>
    <property type="molecule type" value="Genomic_DNA"/>
</dbReference>
<evidence type="ECO:0000259" key="5">
    <source>
        <dbReference type="PROSITE" id="PS51272"/>
    </source>
</evidence>